<proteinExistence type="predicted"/>
<protein>
    <submittedName>
        <fullName evidence="2">Uncharacterized protein</fullName>
    </submittedName>
</protein>
<gene>
    <name evidence="2" type="ORF">AB5J54_22530</name>
</gene>
<feature type="signal peptide" evidence="1">
    <location>
        <begin position="1"/>
        <end position="33"/>
    </location>
</feature>
<keyword evidence="1" id="KW-0732">Signal</keyword>
<accession>A0AB39T2H4</accession>
<feature type="chain" id="PRO_5044350174" evidence="1">
    <location>
        <begin position="34"/>
        <end position="66"/>
    </location>
</feature>
<evidence type="ECO:0000313" key="2">
    <source>
        <dbReference type="EMBL" id="XDQ73102.1"/>
    </source>
</evidence>
<dbReference type="EMBL" id="CP163444">
    <property type="protein sequence ID" value="XDQ73102.1"/>
    <property type="molecule type" value="Genomic_DNA"/>
</dbReference>
<name>A0AB39T2H4_9ACTN</name>
<reference evidence="2" key="1">
    <citation type="submission" date="2024-07" db="EMBL/GenBank/DDBJ databases">
        <authorList>
            <person name="Yu S.T."/>
        </authorList>
    </citation>
    <scope>NUCLEOTIDE SEQUENCE</scope>
    <source>
        <strain evidence="2">R44</strain>
    </source>
</reference>
<sequence>MTVQQNSGIRKAVRQLLVAAVACTAVAAGAAFAVSPGSAPVAPQTVAGVADDNGWPIVPPNPTPTN</sequence>
<organism evidence="2">
    <name type="scientific">Streptomyces sp. R44</name>
    <dbReference type="NCBI Taxonomy" id="3238633"/>
    <lineage>
        <taxon>Bacteria</taxon>
        <taxon>Bacillati</taxon>
        <taxon>Actinomycetota</taxon>
        <taxon>Actinomycetes</taxon>
        <taxon>Kitasatosporales</taxon>
        <taxon>Streptomycetaceae</taxon>
        <taxon>Streptomyces</taxon>
    </lineage>
</organism>
<dbReference type="AlphaFoldDB" id="A0AB39T2H4"/>
<dbReference type="RefSeq" id="WP_369145708.1">
    <property type="nucleotide sequence ID" value="NZ_CP163444.1"/>
</dbReference>
<evidence type="ECO:0000256" key="1">
    <source>
        <dbReference type="SAM" id="SignalP"/>
    </source>
</evidence>